<evidence type="ECO:0000313" key="1">
    <source>
        <dbReference type="EMBL" id="AHD03165.1"/>
    </source>
</evidence>
<evidence type="ECO:0000313" key="2">
    <source>
        <dbReference type="Proteomes" id="UP000018780"/>
    </source>
</evidence>
<reference evidence="1 2" key="1">
    <citation type="submission" date="2013-09" db="EMBL/GenBank/DDBJ databases">
        <authorList>
            <consortium name="DOE Joint Genome Institute"/>
            <person name="Klenk H.-P."/>
            <person name="Huntemann M."/>
            <person name="Han J."/>
            <person name="Chen A."/>
            <person name="Kyrpides N."/>
            <person name="Mavromatis K."/>
            <person name="Markowitz V."/>
            <person name="Palaniappan K."/>
            <person name="Ivanova N."/>
            <person name="Schaumberg A."/>
            <person name="Pati A."/>
            <person name="Liolios K."/>
            <person name="Nordberg H.P."/>
            <person name="Cantor M.N."/>
            <person name="Hua S.X."/>
            <person name="Woyke T."/>
        </authorList>
    </citation>
    <scope>NUCLEOTIDE SEQUENCE [LARGE SCALE GENOMIC DNA]</scope>
    <source>
        <strain evidence="1 2">DSM 14336</strain>
    </source>
</reference>
<organism evidence="1 2">
    <name type="scientific">Leisingera methylohalidivorans DSM 14336</name>
    <dbReference type="NCBI Taxonomy" id="999552"/>
    <lineage>
        <taxon>Bacteria</taxon>
        <taxon>Pseudomonadati</taxon>
        <taxon>Pseudomonadota</taxon>
        <taxon>Alphaproteobacteria</taxon>
        <taxon>Rhodobacterales</taxon>
        <taxon>Roseobacteraceae</taxon>
        <taxon>Leisingera</taxon>
    </lineage>
</organism>
<dbReference type="EMBL" id="CP006773">
    <property type="protein sequence ID" value="AHD03165.1"/>
    <property type="molecule type" value="Genomic_DNA"/>
</dbReference>
<dbReference type="HOGENOM" id="CLU_2991193_0_0_5"/>
<dbReference type="PATRIC" id="fig|999552.6.peg.3050"/>
<sequence length="57" mass="6159">MNGPGGGAKLDRIEFIDFGTDASTHLSAAEAEEIDMTYETVGEYVDIFTSIGWNVSE</sequence>
<gene>
    <name evidence="1" type="ORF">METH_15245</name>
</gene>
<accession>V9W0K3</accession>
<keyword evidence="2" id="KW-1185">Reference proteome</keyword>
<dbReference type="KEGG" id="lmd:METH_15245"/>
<proteinExistence type="predicted"/>
<dbReference type="STRING" id="999552.METH_15245"/>
<name>V9W0K3_9RHOB</name>
<protein>
    <submittedName>
        <fullName evidence="1">Uncharacterized protein</fullName>
    </submittedName>
</protein>
<dbReference type="AlphaFoldDB" id="V9W0K3"/>
<dbReference type="Proteomes" id="UP000018780">
    <property type="component" value="Chromosome"/>
</dbReference>